<dbReference type="GO" id="GO:0016020">
    <property type="term" value="C:membrane"/>
    <property type="evidence" value="ECO:0007669"/>
    <property type="project" value="UniProtKB-SubCell"/>
</dbReference>
<evidence type="ECO:0000256" key="2">
    <source>
        <dbReference type="ARBA" id="ARBA00022692"/>
    </source>
</evidence>
<feature type="transmembrane region" description="Helical" evidence="6">
    <location>
        <begin position="347"/>
        <end position="365"/>
    </location>
</feature>
<evidence type="ECO:0000313" key="9">
    <source>
        <dbReference type="Proteomes" id="UP001487740"/>
    </source>
</evidence>
<keyword evidence="4 6" id="KW-0472">Membrane</keyword>
<organism evidence="8 9">
    <name type="scientific">Scylla paramamosain</name>
    <name type="common">Mud crab</name>
    <dbReference type="NCBI Taxonomy" id="85552"/>
    <lineage>
        <taxon>Eukaryota</taxon>
        <taxon>Metazoa</taxon>
        <taxon>Ecdysozoa</taxon>
        <taxon>Arthropoda</taxon>
        <taxon>Crustacea</taxon>
        <taxon>Multicrustacea</taxon>
        <taxon>Malacostraca</taxon>
        <taxon>Eumalacostraca</taxon>
        <taxon>Eucarida</taxon>
        <taxon>Decapoda</taxon>
        <taxon>Pleocyemata</taxon>
        <taxon>Brachyura</taxon>
        <taxon>Eubrachyura</taxon>
        <taxon>Portunoidea</taxon>
        <taxon>Portunidae</taxon>
        <taxon>Portuninae</taxon>
        <taxon>Scylla</taxon>
    </lineage>
</organism>
<evidence type="ECO:0000256" key="6">
    <source>
        <dbReference type="SAM" id="Phobius"/>
    </source>
</evidence>
<feature type="transmembrane region" description="Helical" evidence="6">
    <location>
        <begin position="372"/>
        <end position="390"/>
    </location>
</feature>
<dbReference type="PANTHER" id="PTHR23507:SF1">
    <property type="entry name" value="FI18259P1-RELATED"/>
    <property type="match status" value="1"/>
</dbReference>
<dbReference type="GO" id="GO:0022857">
    <property type="term" value="F:transmembrane transporter activity"/>
    <property type="evidence" value="ECO:0007669"/>
    <property type="project" value="InterPro"/>
</dbReference>
<feature type="region of interest" description="Disordered" evidence="5">
    <location>
        <begin position="489"/>
        <end position="515"/>
    </location>
</feature>
<gene>
    <name evidence="8" type="ORF">O3P69_019408</name>
</gene>
<comment type="caution">
    <text evidence="8">The sequence shown here is derived from an EMBL/GenBank/DDBJ whole genome shotgun (WGS) entry which is preliminary data.</text>
</comment>
<dbReference type="PANTHER" id="PTHR23507">
    <property type="entry name" value="ZGC:174356"/>
    <property type="match status" value="1"/>
</dbReference>
<evidence type="ECO:0000259" key="7">
    <source>
        <dbReference type="PROSITE" id="PS50850"/>
    </source>
</evidence>
<dbReference type="Gene3D" id="1.20.1250.20">
    <property type="entry name" value="MFS general substrate transporter like domains"/>
    <property type="match status" value="1"/>
</dbReference>
<dbReference type="InterPro" id="IPR036259">
    <property type="entry name" value="MFS_trans_sf"/>
</dbReference>
<keyword evidence="3 6" id="KW-1133">Transmembrane helix</keyword>
<dbReference type="InterPro" id="IPR011701">
    <property type="entry name" value="MFS"/>
</dbReference>
<dbReference type="Pfam" id="PF07690">
    <property type="entry name" value="MFS_1"/>
    <property type="match status" value="1"/>
</dbReference>
<dbReference type="InterPro" id="IPR020846">
    <property type="entry name" value="MFS_dom"/>
</dbReference>
<feature type="transmembrane region" description="Helical" evidence="6">
    <location>
        <begin position="396"/>
        <end position="417"/>
    </location>
</feature>
<name>A0AAW0SWM2_SCYPA</name>
<dbReference type="EMBL" id="JARAKH010000043">
    <property type="protein sequence ID" value="KAK8379478.1"/>
    <property type="molecule type" value="Genomic_DNA"/>
</dbReference>
<evidence type="ECO:0000256" key="4">
    <source>
        <dbReference type="ARBA" id="ARBA00023136"/>
    </source>
</evidence>
<evidence type="ECO:0000256" key="5">
    <source>
        <dbReference type="SAM" id="MobiDB-lite"/>
    </source>
</evidence>
<proteinExistence type="predicted"/>
<feature type="transmembrane region" description="Helical" evidence="6">
    <location>
        <begin position="463"/>
        <end position="483"/>
    </location>
</feature>
<evidence type="ECO:0000313" key="8">
    <source>
        <dbReference type="EMBL" id="KAK8379478.1"/>
    </source>
</evidence>
<dbReference type="PROSITE" id="PS50850">
    <property type="entry name" value="MFS"/>
    <property type="match status" value="1"/>
</dbReference>
<feature type="transmembrane region" description="Helical" evidence="6">
    <location>
        <begin position="163"/>
        <end position="190"/>
    </location>
</feature>
<feature type="transmembrane region" description="Helical" evidence="6">
    <location>
        <begin position="232"/>
        <end position="251"/>
    </location>
</feature>
<sequence length="515" mass="55996">MNQDDQDPILPPHEPATPAADPTGEGGRGGGTRGCCGRVCEGVRAVTIEPVLFLYVLAAVMMGTISTNLLLDKICREMAYPEEVCLNLTSYTTTEAEVQQRVTVTLMYYNLITSLPSVLFALFLGSWSDRHGRKVPIVLPLFGNLMSSLVYVVNAYLTTLPSSYLLFAGLPIALTGGMSTLLMACFSYVSDITRVRSRTTRIALLDLGFSLGSPIGILLSSIVYYYIGYLGIYTSGTCIFIIALLYVITCVKDTKGPSANPAGLQQTSGVAMGRMCADLFDTDNVRRSFATAFKRRPHKGRAKVLLLIAAMCLMVMEFGGIGMDYLYTKRMFGWTYNQYVELSVTRLLIQLVVTSIVLPVLSYRLQVSDTVLVLVGCVSKIMGMFVMGIATDPWFLYLSAIISSIGVLPLVITRSLISKTVPGEELGRIFSVLASFEAVIPLGSGPLYTAVYNGTIRTFPGAVYFLSAALYVVVECIFVWVFVNRNASPTSSSSSEPPVPPTSHIHADEVPNIDT</sequence>
<keyword evidence="9" id="KW-1185">Reference proteome</keyword>
<feature type="domain" description="Major facilitator superfamily (MFS) profile" evidence="7">
    <location>
        <begin position="47"/>
        <end position="487"/>
    </location>
</feature>
<feature type="transmembrane region" description="Helical" evidence="6">
    <location>
        <begin position="137"/>
        <end position="157"/>
    </location>
</feature>
<feature type="region of interest" description="Disordered" evidence="5">
    <location>
        <begin position="1"/>
        <end position="31"/>
    </location>
</feature>
<feature type="transmembrane region" description="Helical" evidence="6">
    <location>
        <begin position="304"/>
        <end position="327"/>
    </location>
</feature>
<evidence type="ECO:0000256" key="3">
    <source>
        <dbReference type="ARBA" id="ARBA00022989"/>
    </source>
</evidence>
<dbReference type="SUPFAM" id="SSF103473">
    <property type="entry name" value="MFS general substrate transporter"/>
    <property type="match status" value="1"/>
</dbReference>
<comment type="subcellular location">
    <subcellularLocation>
        <location evidence="1">Membrane</location>
        <topology evidence="1">Multi-pass membrane protein</topology>
    </subcellularLocation>
</comment>
<feature type="transmembrane region" description="Helical" evidence="6">
    <location>
        <begin position="202"/>
        <end position="226"/>
    </location>
</feature>
<protein>
    <recommendedName>
        <fullName evidence="7">Major facilitator superfamily (MFS) profile domain-containing protein</fullName>
    </recommendedName>
</protein>
<dbReference type="AlphaFoldDB" id="A0AAW0SWM2"/>
<reference evidence="8 9" key="1">
    <citation type="submission" date="2023-03" db="EMBL/GenBank/DDBJ databases">
        <title>High-quality genome of Scylla paramamosain provides insights in environmental adaptation.</title>
        <authorList>
            <person name="Zhang L."/>
        </authorList>
    </citation>
    <scope>NUCLEOTIDE SEQUENCE [LARGE SCALE GENOMIC DNA]</scope>
    <source>
        <strain evidence="8">LZ_2023a</strain>
        <tissue evidence="8">Muscle</tissue>
    </source>
</reference>
<keyword evidence="2 6" id="KW-0812">Transmembrane</keyword>
<feature type="transmembrane region" description="Helical" evidence="6">
    <location>
        <begin position="106"/>
        <end position="125"/>
    </location>
</feature>
<dbReference type="Proteomes" id="UP001487740">
    <property type="component" value="Unassembled WGS sequence"/>
</dbReference>
<accession>A0AAW0SWM2</accession>
<evidence type="ECO:0000256" key="1">
    <source>
        <dbReference type="ARBA" id="ARBA00004141"/>
    </source>
</evidence>
<feature type="transmembrane region" description="Helical" evidence="6">
    <location>
        <begin position="429"/>
        <end position="451"/>
    </location>
</feature>
<feature type="transmembrane region" description="Helical" evidence="6">
    <location>
        <begin position="52"/>
        <end position="71"/>
    </location>
</feature>